<protein>
    <submittedName>
        <fullName evidence="1">Uncharacterized protein</fullName>
    </submittedName>
</protein>
<accession>A0ABV2IDZ7</accession>
<organism evidence="1 2">
    <name type="scientific">Martelella mangrovi</name>
    <dbReference type="NCBI Taxonomy" id="1397477"/>
    <lineage>
        <taxon>Bacteria</taxon>
        <taxon>Pseudomonadati</taxon>
        <taxon>Pseudomonadota</taxon>
        <taxon>Alphaproteobacteria</taxon>
        <taxon>Hyphomicrobiales</taxon>
        <taxon>Aurantimonadaceae</taxon>
        <taxon>Martelella</taxon>
    </lineage>
</organism>
<sequence>MDNPLQTAIALWRAGKRPSLVIFAALNEQGYNVKTLERIYYRSPG</sequence>
<dbReference type="EMBL" id="JBEPLY010000011">
    <property type="protein sequence ID" value="MET3601145.1"/>
    <property type="molecule type" value="Genomic_DNA"/>
</dbReference>
<evidence type="ECO:0000313" key="1">
    <source>
        <dbReference type="EMBL" id="MET3601145.1"/>
    </source>
</evidence>
<evidence type="ECO:0000313" key="2">
    <source>
        <dbReference type="Proteomes" id="UP001549164"/>
    </source>
</evidence>
<reference evidence="1 2" key="1">
    <citation type="submission" date="2024-06" db="EMBL/GenBank/DDBJ databases">
        <title>Genomic Encyclopedia of Type Strains, Phase IV (KMG-IV): sequencing the most valuable type-strain genomes for metagenomic binning, comparative biology and taxonomic classification.</title>
        <authorList>
            <person name="Goeker M."/>
        </authorList>
    </citation>
    <scope>NUCLEOTIDE SEQUENCE [LARGE SCALE GENOMIC DNA]</scope>
    <source>
        <strain evidence="1 2">DSM 28102</strain>
    </source>
</reference>
<dbReference type="RefSeq" id="WP_354434993.1">
    <property type="nucleotide sequence ID" value="NZ_JBEPLY010000011.1"/>
</dbReference>
<comment type="caution">
    <text evidence="1">The sequence shown here is derived from an EMBL/GenBank/DDBJ whole genome shotgun (WGS) entry which is preliminary data.</text>
</comment>
<dbReference type="Proteomes" id="UP001549164">
    <property type="component" value="Unassembled WGS sequence"/>
</dbReference>
<gene>
    <name evidence="1" type="ORF">ABID12_003096</name>
</gene>
<keyword evidence="2" id="KW-1185">Reference proteome</keyword>
<name>A0ABV2IDZ7_9HYPH</name>
<proteinExistence type="predicted"/>